<comment type="caution">
    <text evidence="3">The sequence shown here is derived from an EMBL/GenBank/DDBJ whole genome shotgun (WGS) entry which is preliminary data.</text>
</comment>
<reference evidence="3" key="1">
    <citation type="submission" date="2020-11" db="EMBL/GenBank/DDBJ databases">
        <title>Adaptations for nitrogen fixation in a non-lichenized fungal sporocarp promotes dispersal by wood-feeding termites.</title>
        <authorList>
            <consortium name="DOE Joint Genome Institute"/>
            <person name="Koch R.A."/>
            <person name="Yoon G."/>
            <person name="Arayal U."/>
            <person name="Lail K."/>
            <person name="Amirebrahimi M."/>
            <person name="Labutti K."/>
            <person name="Lipzen A."/>
            <person name="Riley R."/>
            <person name="Barry K."/>
            <person name="Henrissat B."/>
            <person name="Grigoriev I.V."/>
            <person name="Herr J.R."/>
            <person name="Aime M.C."/>
        </authorList>
    </citation>
    <scope>NUCLEOTIDE SEQUENCE</scope>
    <source>
        <strain evidence="3">MCA 3950</strain>
    </source>
</reference>
<gene>
    <name evidence="3" type="ORF">BT62DRAFT_936093</name>
</gene>
<protein>
    <submittedName>
        <fullName evidence="3">Uncharacterized protein</fullName>
    </submittedName>
</protein>
<evidence type="ECO:0000313" key="4">
    <source>
        <dbReference type="Proteomes" id="UP000812287"/>
    </source>
</evidence>
<feature type="region of interest" description="Disordered" evidence="2">
    <location>
        <begin position="1"/>
        <end position="26"/>
    </location>
</feature>
<evidence type="ECO:0000256" key="1">
    <source>
        <dbReference type="SAM" id="Coils"/>
    </source>
</evidence>
<dbReference type="GeneID" id="66109363"/>
<keyword evidence="1" id="KW-0175">Coiled coil</keyword>
<dbReference type="Proteomes" id="UP000812287">
    <property type="component" value="Unassembled WGS sequence"/>
</dbReference>
<keyword evidence="4" id="KW-1185">Reference proteome</keyword>
<organism evidence="3 4">
    <name type="scientific">Guyanagaster necrorhizus</name>
    <dbReference type="NCBI Taxonomy" id="856835"/>
    <lineage>
        <taxon>Eukaryota</taxon>
        <taxon>Fungi</taxon>
        <taxon>Dikarya</taxon>
        <taxon>Basidiomycota</taxon>
        <taxon>Agaricomycotina</taxon>
        <taxon>Agaricomycetes</taxon>
        <taxon>Agaricomycetidae</taxon>
        <taxon>Agaricales</taxon>
        <taxon>Marasmiineae</taxon>
        <taxon>Physalacriaceae</taxon>
        <taxon>Guyanagaster</taxon>
    </lineage>
</organism>
<dbReference type="RefSeq" id="XP_043035752.1">
    <property type="nucleotide sequence ID" value="XM_043187066.1"/>
</dbReference>
<dbReference type="EMBL" id="MU250552">
    <property type="protein sequence ID" value="KAG7442252.1"/>
    <property type="molecule type" value="Genomic_DNA"/>
</dbReference>
<dbReference type="OrthoDB" id="3062753at2759"/>
<dbReference type="AlphaFoldDB" id="A0A9P8APV8"/>
<feature type="region of interest" description="Disordered" evidence="2">
    <location>
        <begin position="263"/>
        <end position="303"/>
    </location>
</feature>
<sequence length="418" mass="47461">MSGALNESKNSRQKRNRSTVKAEPTDEDDALVAVKLSPDHGWQHPAELDYIDAGTMSKATIIEYLITHSFSVPPKRNHWATITSADETTTVIPAGYRIPLLFAAYFQWTSLQLVLGSGEWDQFKSGILHISRLCDRFLEEARVAMHGGMMKGWRCPTFDRVLVRYHLCHLLSDPKSVKEFWEAYGEVEYANDVVKFDWKRWALTGHRGFKLSEEEIKEGVGLGKWLHRLRESDGDWVWDTSPDSTGRRAMECLEEWRKTKVWPTTTPVPDESTSKIPKPKTNDPILPPSTKSISHPPSTPPANQDILQFLKARIEEIKDQERRITALEADLAMLKTTRTSTSPMPASESEPEFIPAANFPNPADVDCASSFWQDPLKRFLYVDGLEEPEAEDGDVVMEDASVSTGPIKSWRKFQRMRG</sequence>
<proteinExistence type="predicted"/>
<evidence type="ECO:0000313" key="3">
    <source>
        <dbReference type="EMBL" id="KAG7442252.1"/>
    </source>
</evidence>
<feature type="coiled-coil region" evidence="1">
    <location>
        <begin position="307"/>
        <end position="337"/>
    </location>
</feature>
<feature type="compositionally biased region" description="Polar residues" evidence="2">
    <location>
        <begin position="289"/>
        <end position="303"/>
    </location>
</feature>
<accession>A0A9P8APV8</accession>
<name>A0A9P8APV8_9AGAR</name>
<evidence type="ECO:0000256" key="2">
    <source>
        <dbReference type="SAM" id="MobiDB-lite"/>
    </source>
</evidence>